<reference evidence="2" key="1">
    <citation type="submission" date="2020-08" db="EMBL/GenBank/DDBJ databases">
        <title>Genome public.</title>
        <authorList>
            <person name="Liu C."/>
            <person name="Sun Q."/>
        </authorList>
    </citation>
    <scope>NUCLEOTIDE SEQUENCE</scope>
    <source>
        <strain evidence="2">BX8</strain>
    </source>
</reference>
<keyword evidence="1" id="KW-0446">Lipid-binding</keyword>
<evidence type="ECO:0000256" key="1">
    <source>
        <dbReference type="ARBA" id="ARBA00023121"/>
    </source>
</evidence>
<dbReference type="PANTHER" id="PTHR33434">
    <property type="entry name" value="DEGV DOMAIN-CONTAINING PROTEIN DR_1986-RELATED"/>
    <property type="match status" value="1"/>
</dbReference>
<organism evidence="2 3">
    <name type="scientific">Anaerofilum hominis</name>
    <dbReference type="NCBI Taxonomy" id="2763016"/>
    <lineage>
        <taxon>Bacteria</taxon>
        <taxon>Bacillati</taxon>
        <taxon>Bacillota</taxon>
        <taxon>Clostridia</taxon>
        <taxon>Eubacteriales</taxon>
        <taxon>Oscillospiraceae</taxon>
        <taxon>Anaerofilum</taxon>
    </lineage>
</organism>
<protein>
    <submittedName>
        <fullName evidence="2">DegV family protein</fullName>
    </submittedName>
</protein>
<gene>
    <name evidence="2" type="ORF">H8S23_03505</name>
</gene>
<dbReference type="InterPro" id="IPR050270">
    <property type="entry name" value="DegV_domain_contain"/>
</dbReference>
<dbReference type="Gene3D" id="3.40.50.10170">
    <property type="match status" value="1"/>
</dbReference>
<dbReference type="InterPro" id="IPR003797">
    <property type="entry name" value="DegV"/>
</dbReference>
<accession>A0A923L0I9</accession>
<dbReference type="NCBIfam" id="TIGR00762">
    <property type="entry name" value="DegV"/>
    <property type="match status" value="1"/>
</dbReference>
<dbReference type="AlphaFoldDB" id="A0A923L0I9"/>
<dbReference type="EMBL" id="JACONZ010000001">
    <property type="protein sequence ID" value="MBC5580565.1"/>
    <property type="molecule type" value="Genomic_DNA"/>
</dbReference>
<dbReference type="Proteomes" id="UP000659630">
    <property type="component" value="Unassembled WGS sequence"/>
</dbReference>
<dbReference type="PANTHER" id="PTHR33434:SF2">
    <property type="entry name" value="FATTY ACID-BINDING PROTEIN TM_1468"/>
    <property type="match status" value="1"/>
</dbReference>
<dbReference type="PROSITE" id="PS51482">
    <property type="entry name" value="DEGV"/>
    <property type="match status" value="1"/>
</dbReference>
<evidence type="ECO:0000313" key="2">
    <source>
        <dbReference type="EMBL" id="MBC5580565.1"/>
    </source>
</evidence>
<name>A0A923L0I9_9FIRM</name>
<dbReference type="Pfam" id="PF02645">
    <property type="entry name" value="DegV"/>
    <property type="match status" value="1"/>
</dbReference>
<proteinExistence type="predicted"/>
<dbReference type="GO" id="GO:0008289">
    <property type="term" value="F:lipid binding"/>
    <property type="evidence" value="ECO:0007669"/>
    <property type="project" value="UniProtKB-KW"/>
</dbReference>
<comment type="caution">
    <text evidence="2">The sequence shown here is derived from an EMBL/GenBank/DDBJ whole genome shotgun (WGS) entry which is preliminary data.</text>
</comment>
<evidence type="ECO:0000313" key="3">
    <source>
        <dbReference type="Proteomes" id="UP000659630"/>
    </source>
</evidence>
<dbReference type="Gene3D" id="3.30.1180.10">
    <property type="match status" value="1"/>
</dbReference>
<dbReference type="InterPro" id="IPR043168">
    <property type="entry name" value="DegV_C"/>
</dbReference>
<keyword evidence="3" id="KW-1185">Reference proteome</keyword>
<dbReference type="SUPFAM" id="SSF82549">
    <property type="entry name" value="DAK1/DegV-like"/>
    <property type="match status" value="1"/>
</dbReference>
<dbReference type="RefSeq" id="WP_186886910.1">
    <property type="nucleotide sequence ID" value="NZ_JACONZ010000001.1"/>
</dbReference>
<sequence length="283" mass="30874">MGKVQVFTNSSSEMSPALAAEFGVIVIPDVVVFSPEEQYLNNVEIDPPTFFQKLQGRKKLPTTSHPNIAQYMDAFSAAQDCDEILFVGLTSQMSGSFSTACTAIRMLQEQGFSTPITAYDSLQNCYALCMMALEAARMARAGAGTAEITARLDVLRGKIGAYFVVESMDNFRKAGKVGAIRVLAADLLNVKPILMFRDGTVRDVGIVHGFPAAVDNILDRYRKQAQYGEEVFLYHADREELAAQVKERLQAIDPGAKVRVEWIGAIIGAYTGAGCIGLAFHEK</sequence>